<feature type="compositionally biased region" description="Low complexity" evidence="5">
    <location>
        <begin position="569"/>
        <end position="600"/>
    </location>
</feature>
<evidence type="ECO:0000313" key="8">
    <source>
        <dbReference type="Proteomes" id="UP001150904"/>
    </source>
</evidence>
<feature type="compositionally biased region" description="Polar residues" evidence="5">
    <location>
        <begin position="545"/>
        <end position="554"/>
    </location>
</feature>
<feature type="compositionally biased region" description="Basic residues" evidence="5">
    <location>
        <begin position="1"/>
        <end position="10"/>
    </location>
</feature>
<protein>
    <submittedName>
        <fullName evidence="7">Transcriptional regulator family: Zinc finger MIZ-type</fullName>
    </submittedName>
</protein>
<evidence type="ECO:0000256" key="1">
    <source>
        <dbReference type="ARBA" id="ARBA00022723"/>
    </source>
</evidence>
<reference evidence="7" key="1">
    <citation type="submission" date="2022-12" db="EMBL/GenBank/DDBJ databases">
        <authorList>
            <person name="Petersen C."/>
        </authorList>
    </citation>
    <scope>NUCLEOTIDE SEQUENCE</scope>
    <source>
        <strain evidence="7">IBT 15544</strain>
    </source>
</reference>
<feature type="compositionally biased region" description="Polar residues" evidence="5">
    <location>
        <begin position="90"/>
        <end position="104"/>
    </location>
</feature>
<feature type="region of interest" description="Disordered" evidence="5">
    <location>
        <begin position="545"/>
        <end position="675"/>
    </location>
</feature>
<dbReference type="AlphaFoldDB" id="A0A9W9N322"/>
<feature type="compositionally biased region" description="Polar residues" evidence="5">
    <location>
        <begin position="518"/>
        <end position="529"/>
    </location>
</feature>
<feature type="region of interest" description="Disordered" evidence="5">
    <location>
        <begin position="61"/>
        <end position="252"/>
    </location>
</feature>
<evidence type="ECO:0000259" key="6">
    <source>
        <dbReference type="PROSITE" id="PS51044"/>
    </source>
</evidence>
<dbReference type="PROSITE" id="PS51044">
    <property type="entry name" value="ZF_SP_RING"/>
    <property type="match status" value="1"/>
</dbReference>
<dbReference type="InterPro" id="IPR004181">
    <property type="entry name" value="Znf_MIZ"/>
</dbReference>
<dbReference type="GO" id="GO:0016925">
    <property type="term" value="P:protein sumoylation"/>
    <property type="evidence" value="ECO:0007669"/>
    <property type="project" value="TreeGrafter"/>
</dbReference>
<dbReference type="OrthoDB" id="27975at2759"/>
<feature type="region of interest" description="Disordered" evidence="5">
    <location>
        <begin position="1018"/>
        <end position="1083"/>
    </location>
</feature>
<feature type="compositionally biased region" description="Polar residues" evidence="5">
    <location>
        <begin position="633"/>
        <end position="642"/>
    </location>
</feature>
<evidence type="ECO:0000256" key="5">
    <source>
        <dbReference type="SAM" id="MobiDB-lite"/>
    </source>
</evidence>
<dbReference type="EMBL" id="JAPQKR010000008">
    <property type="protein sequence ID" value="KAJ5212264.1"/>
    <property type="molecule type" value="Genomic_DNA"/>
</dbReference>
<dbReference type="GO" id="GO:0008270">
    <property type="term" value="F:zinc ion binding"/>
    <property type="evidence" value="ECO:0007669"/>
    <property type="project" value="UniProtKB-KW"/>
</dbReference>
<feature type="compositionally biased region" description="Polar residues" evidence="5">
    <location>
        <begin position="651"/>
        <end position="674"/>
    </location>
</feature>
<dbReference type="RefSeq" id="XP_058310434.1">
    <property type="nucleotide sequence ID" value="XM_058450972.1"/>
</dbReference>
<evidence type="ECO:0000256" key="2">
    <source>
        <dbReference type="ARBA" id="ARBA00022771"/>
    </source>
</evidence>
<dbReference type="GO" id="GO:0061665">
    <property type="term" value="F:SUMO ligase activity"/>
    <property type="evidence" value="ECO:0007669"/>
    <property type="project" value="TreeGrafter"/>
</dbReference>
<dbReference type="Gene3D" id="3.30.40.10">
    <property type="entry name" value="Zinc/RING finger domain, C3HC4 (zinc finger)"/>
    <property type="match status" value="1"/>
</dbReference>
<feature type="region of interest" description="Disordered" evidence="5">
    <location>
        <begin position="1"/>
        <end position="23"/>
    </location>
</feature>
<organism evidence="7 8">
    <name type="scientific">Penicillium cinerascens</name>
    <dbReference type="NCBI Taxonomy" id="70096"/>
    <lineage>
        <taxon>Eukaryota</taxon>
        <taxon>Fungi</taxon>
        <taxon>Dikarya</taxon>
        <taxon>Ascomycota</taxon>
        <taxon>Pezizomycotina</taxon>
        <taxon>Eurotiomycetes</taxon>
        <taxon>Eurotiomycetidae</taxon>
        <taxon>Eurotiales</taxon>
        <taxon>Aspergillaceae</taxon>
        <taxon>Penicillium</taxon>
    </lineage>
</organism>
<dbReference type="InterPro" id="IPR013083">
    <property type="entry name" value="Znf_RING/FYVE/PHD"/>
</dbReference>
<keyword evidence="2 4" id="KW-0863">Zinc-finger</keyword>
<feature type="region of interest" description="Disordered" evidence="5">
    <location>
        <begin position="483"/>
        <end position="533"/>
    </location>
</feature>
<feature type="compositionally biased region" description="Polar residues" evidence="5">
    <location>
        <begin position="205"/>
        <end position="227"/>
    </location>
</feature>
<evidence type="ECO:0000313" key="7">
    <source>
        <dbReference type="EMBL" id="KAJ5212264.1"/>
    </source>
</evidence>
<dbReference type="PANTHER" id="PTHR10782:SF4">
    <property type="entry name" value="TONALLI, ISOFORM E"/>
    <property type="match status" value="1"/>
</dbReference>
<feature type="compositionally biased region" description="Polar residues" evidence="5">
    <location>
        <begin position="483"/>
        <end position="492"/>
    </location>
</feature>
<comment type="caution">
    <text evidence="7">The sequence shown here is derived from an EMBL/GenBank/DDBJ whole genome shotgun (WGS) entry which is preliminary data.</text>
</comment>
<reference evidence="7" key="2">
    <citation type="journal article" date="2023" name="IMA Fungus">
        <title>Comparative genomic study of the Penicillium genus elucidates a diverse pangenome and 15 lateral gene transfer events.</title>
        <authorList>
            <person name="Petersen C."/>
            <person name="Sorensen T."/>
            <person name="Nielsen M.R."/>
            <person name="Sondergaard T.E."/>
            <person name="Sorensen J.L."/>
            <person name="Fitzpatrick D.A."/>
            <person name="Frisvad J.C."/>
            <person name="Nielsen K.L."/>
        </authorList>
    </citation>
    <scope>NUCLEOTIDE SEQUENCE</scope>
    <source>
        <strain evidence="7">IBT 15544</strain>
    </source>
</reference>
<feature type="compositionally biased region" description="Polar residues" evidence="5">
    <location>
        <begin position="152"/>
        <end position="167"/>
    </location>
</feature>
<dbReference type="Pfam" id="PF02891">
    <property type="entry name" value="zf-MIZ"/>
    <property type="match status" value="1"/>
</dbReference>
<name>A0A9W9N322_9EURO</name>
<gene>
    <name evidence="7" type="ORF">N7498_003910</name>
</gene>
<evidence type="ECO:0000256" key="4">
    <source>
        <dbReference type="PROSITE-ProRule" id="PRU00452"/>
    </source>
</evidence>
<keyword evidence="8" id="KW-1185">Reference proteome</keyword>
<proteinExistence type="predicted"/>
<sequence length="1083" mass="118725">MVSPRSRRSRPSVDHIEESNSTASLFLGGARRAWMPGASLPGPDCPQIRDAQPVLAVAEVPLADSRPRNTSLSNPGPQEAALVSPVTPGVTLTSGPTLQPSASLANKPDTPTALPSPVPSTNSHPSHVVAHNRPCDVDFPAPDGPPVAVPPNRQSGQSGPSGQNAVPPSQPATVPHQDMLITTATPPCEQNADPRLPLPPLTSGLPVQSPVTEQTPGQSPSIPTVGQGNAPENALPRPQPSQPGSQPSGLTIAGDKTWAQWSASLAHLKKEPRGCPSPLTGPRFDLLEDACKYKDILYLVLHQVYCRQSLDNRSPSEFPELSEKICQEGMVRLQELIEPNTNMSEPMVRKFARFPQNFEDLKHQAWYRSTIQAICLCLSRMATHFADLKTRLDEVAYRRGYPLMVSELRSFLNTTSPVLMTVIFVSTCRHLYDPDTVEMLIPLFRQDLHASLQGRESTVMQAYKKILLRPRSVPLTVPISQPTFSAPSSSMSPDVPNRVAGLPRSGTQSAVGSPVGSIHSNPQSGQNSPRVWYPGRWVQYNPMQIQHPPQSQGQPGYYGPMRTAHQGLVQSSPQAQMQQPAQASVPSNSPSLTSHSSQSSPQPPPPAHSPWNGQMPTQPYQQLPPGPPGNDPRQGSSTQSPRTHLGGQRTIPPQQVSSSATGNPQNPSSRSQLSVPFFPSLDYRLPHVVHPNPTHMALHQADLRDPIKKLGEFRPNGEWVELELFQHLGGFVLPPQLIDPKELRYDLQFSLSETECQRLPCLQERSDGRRSIQTIQPGCNVIRLRCNAFPPPEQENLGRFWPTKNGVWPSVLYIFVNGTEMYVRRRAHNGKDIPLDISKHLRPGNNTIMIHFLLGPDECKGFKYAVAIEAMEVGKFEQVRDLVGIRSAEETRMSIQKRLVPSADSDDLAIVTDSLKISLIDPFMAQIFKSPVRSEHCDHLECFDHETFIKTRKNDSGPAPMNDNWRCPICNADARPQLLRVDKYFTAVRDYLVATNELEGAQAIQVKADGTWTVQAVRENSPTATRSPRADRSSLPATGKRKAADAEAGSDATRTKHDGCSLASSPARRTASQSVEPVVIELD</sequence>
<accession>A0A9W9N322</accession>
<dbReference type="PANTHER" id="PTHR10782">
    <property type="entry name" value="ZINC FINGER MIZ DOMAIN-CONTAINING PROTEIN"/>
    <property type="match status" value="1"/>
</dbReference>
<evidence type="ECO:0000256" key="3">
    <source>
        <dbReference type="ARBA" id="ARBA00022833"/>
    </source>
</evidence>
<dbReference type="GO" id="GO:0000785">
    <property type="term" value="C:chromatin"/>
    <property type="evidence" value="ECO:0007669"/>
    <property type="project" value="TreeGrafter"/>
</dbReference>
<keyword evidence="3" id="KW-0862">Zinc</keyword>
<keyword evidence="1" id="KW-0479">Metal-binding</keyword>
<feature type="domain" description="SP-RING-type" evidence="6">
    <location>
        <begin position="906"/>
        <end position="994"/>
    </location>
</feature>
<dbReference type="Proteomes" id="UP001150904">
    <property type="component" value="Unassembled WGS sequence"/>
</dbReference>
<dbReference type="GeneID" id="83178273"/>